<dbReference type="PANTHER" id="PTHR47150">
    <property type="entry name" value="OS12G0169200 PROTEIN"/>
    <property type="match status" value="1"/>
</dbReference>
<name>A0A9R1VAP3_LACSA</name>
<sequence length="109" mass="13454">MDDDFDDELVLHTLLYAAQDMIRERGESSHGEKMHRKWINQDRETANELLVRDYFAPNSLYDLSKFEKRFRISRNLFLCIARDLERNYEFFQVRWDARCNIRDFSRYYN</sequence>
<reference evidence="1 2" key="1">
    <citation type="journal article" date="2017" name="Nat. Commun.">
        <title>Genome assembly with in vitro proximity ligation data and whole-genome triplication in lettuce.</title>
        <authorList>
            <person name="Reyes-Chin-Wo S."/>
            <person name="Wang Z."/>
            <person name="Yang X."/>
            <person name="Kozik A."/>
            <person name="Arikit S."/>
            <person name="Song C."/>
            <person name="Xia L."/>
            <person name="Froenicke L."/>
            <person name="Lavelle D.O."/>
            <person name="Truco M.J."/>
            <person name="Xia R."/>
            <person name="Zhu S."/>
            <person name="Xu C."/>
            <person name="Xu H."/>
            <person name="Xu X."/>
            <person name="Cox K."/>
            <person name="Korf I."/>
            <person name="Meyers B.C."/>
            <person name="Michelmore R.W."/>
        </authorList>
    </citation>
    <scope>NUCLEOTIDE SEQUENCE [LARGE SCALE GENOMIC DNA]</scope>
    <source>
        <strain evidence="2">cv. Salinas</strain>
        <tissue evidence="1">Seedlings</tissue>
    </source>
</reference>
<dbReference type="EMBL" id="NBSK02000006">
    <property type="protein sequence ID" value="KAJ0201423.1"/>
    <property type="molecule type" value="Genomic_DNA"/>
</dbReference>
<dbReference type="PANTHER" id="PTHR47150:SF4">
    <property type="entry name" value="HARBINGER TRANSPOSASE-DERIVED PROTEIN-RELATED"/>
    <property type="match status" value="1"/>
</dbReference>
<comment type="caution">
    <text evidence="1">The sequence shown here is derived from an EMBL/GenBank/DDBJ whole genome shotgun (WGS) entry which is preliminary data.</text>
</comment>
<gene>
    <name evidence="1" type="ORF">LSAT_V11C600319370</name>
</gene>
<evidence type="ECO:0000313" key="1">
    <source>
        <dbReference type="EMBL" id="KAJ0201423.1"/>
    </source>
</evidence>
<protein>
    <submittedName>
        <fullName evidence="1">Uncharacterized protein</fullName>
    </submittedName>
</protein>
<proteinExistence type="predicted"/>
<dbReference type="AlphaFoldDB" id="A0A9R1VAP3"/>
<accession>A0A9R1VAP3</accession>
<evidence type="ECO:0000313" key="2">
    <source>
        <dbReference type="Proteomes" id="UP000235145"/>
    </source>
</evidence>
<organism evidence="1 2">
    <name type="scientific">Lactuca sativa</name>
    <name type="common">Garden lettuce</name>
    <dbReference type="NCBI Taxonomy" id="4236"/>
    <lineage>
        <taxon>Eukaryota</taxon>
        <taxon>Viridiplantae</taxon>
        <taxon>Streptophyta</taxon>
        <taxon>Embryophyta</taxon>
        <taxon>Tracheophyta</taxon>
        <taxon>Spermatophyta</taxon>
        <taxon>Magnoliopsida</taxon>
        <taxon>eudicotyledons</taxon>
        <taxon>Gunneridae</taxon>
        <taxon>Pentapetalae</taxon>
        <taxon>asterids</taxon>
        <taxon>campanulids</taxon>
        <taxon>Asterales</taxon>
        <taxon>Asteraceae</taxon>
        <taxon>Cichorioideae</taxon>
        <taxon>Cichorieae</taxon>
        <taxon>Lactucinae</taxon>
        <taxon>Lactuca</taxon>
    </lineage>
</organism>
<dbReference type="Proteomes" id="UP000235145">
    <property type="component" value="Unassembled WGS sequence"/>
</dbReference>
<keyword evidence="2" id="KW-1185">Reference proteome</keyword>